<gene>
    <name evidence="5" type="primary">trmY</name>
    <name evidence="6" type="ORF">BXU00_00500</name>
</gene>
<evidence type="ECO:0000256" key="4">
    <source>
        <dbReference type="ARBA" id="ARBA00022691"/>
    </source>
</evidence>
<dbReference type="CDD" id="cd18087">
    <property type="entry name" value="TrmY-like"/>
    <property type="match status" value="1"/>
</dbReference>
<comment type="catalytic activity">
    <reaction evidence="5">
        <text>pseudouridine(54) in tRNA + S-adenosyl-L-methionine = N(1)-methylpseudouridine(54) in tRNA + S-adenosyl-L-homocysteine + H(+)</text>
        <dbReference type="Rhea" id="RHEA:55292"/>
        <dbReference type="Rhea" id="RHEA-COMP:14140"/>
        <dbReference type="Rhea" id="RHEA-COMP:14141"/>
        <dbReference type="ChEBI" id="CHEBI:15378"/>
        <dbReference type="ChEBI" id="CHEBI:57856"/>
        <dbReference type="ChEBI" id="CHEBI:59789"/>
        <dbReference type="ChEBI" id="CHEBI:65314"/>
        <dbReference type="ChEBI" id="CHEBI:74890"/>
        <dbReference type="EC" id="2.1.1.257"/>
    </reaction>
</comment>
<dbReference type="AlphaFoldDB" id="A0A397WNB5"/>
<comment type="subcellular location">
    <subcellularLocation>
        <location evidence="5">Cytoplasm</location>
    </subcellularLocation>
</comment>
<dbReference type="Gene3D" id="3.40.1280.10">
    <property type="match status" value="1"/>
</dbReference>
<evidence type="ECO:0000256" key="1">
    <source>
        <dbReference type="ARBA" id="ARBA00022490"/>
    </source>
</evidence>
<organism evidence="6 7">
    <name type="scientific">Candidatus Nanoclepta minutus</name>
    <dbReference type="NCBI Taxonomy" id="1940235"/>
    <lineage>
        <taxon>Archaea</taxon>
        <taxon>Nanobdellota</taxon>
        <taxon>Candidatus Nanoclepta</taxon>
    </lineage>
</organism>
<keyword evidence="2 5" id="KW-0489">Methyltransferase</keyword>
<dbReference type="Proteomes" id="UP000266622">
    <property type="component" value="Unassembled WGS sequence"/>
</dbReference>
<keyword evidence="3 5" id="KW-0808">Transferase</keyword>
<keyword evidence="1 5" id="KW-0963">Cytoplasm</keyword>
<name>A0A397WNB5_9ARCH</name>
<dbReference type="InterPro" id="IPR007158">
    <property type="entry name" value="TrmY"/>
</dbReference>
<dbReference type="PANTHER" id="PTHR40703:SF1">
    <property type="entry name" value="TRNA (PSEUDOURIDINE(54)-N(1))-METHYLTRANSFERASE"/>
    <property type="match status" value="1"/>
</dbReference>
<dbReference type="InterPro" id="IPR029026">
    <property type="entry name" value="tRNA_m1G_MTases_N"/>
</dbReference>
<dbReference type="GO" id="GO:0030488">
    <property type="term" value="P:tRNA methylation"/>
    <property type="evidence" value="ECO:0007669"/>
    <property type="project" value="UniProtKB-UniRule"/>
</dbReference>
<dbReference type="SUPFAM" id="SSF75217">
    <property type="entry name" value="alpha/beta knot"/>
    <property type="match status" value="1"/>
</dbReference>
<evidence type="ECO:0000313" key="6">
    <source>
        <dbReference type="EMBL" id="RIB35574.1"/>
    </source>
</evidence>
<evidence type="ECO:0000313" key="7">
    <source>
        <dbReference type="Proteomes" id="UP000266622"/>
    </source>
</evidence>
<evidence type="ECO:0000256" key="3">
    <source>
        <dbReference type="ARBA" id="ARBA00022679"/>
    </source>
</evidence>
<dbReference type="PANTHER" id="PTHR40703">
    <property type="entry name" value="TRNA (PSEUDOURIDINE(54)-N(1))-METHYLTRANSFERASE"/>
    <property type="match status" value="1"/>
</dbReference>
<keyword evidence="4 5" id="KW-0949">S-adenosyl-L-methionine</keyword>
<reference evidence="6 7" key="1">
    <citation type="journal article" date="2018" name="Syst. Appl. Microbiol.">
        <title>A new symbiotic nanoarchaeote (Candidatus Nanoclepta minutus) and its host (Zestosphaera tikiterensis gen. nov., sp. nov.) from a New Zealand hot spring.</title>
        <authorList>
            <person name="St John E."/>
            <person name="Liu Y."/>
            <person name="Podar M."/>
            <person name="Stott M.B."/>
            <person name="Meneghin J."/>
            <person name="Chen Z."/>
            <person name="Lagutin K."/>
            <person name="Mitchell K."/>
            <person name="Reysenbach A.L."/>
        </authorList>
    </citation>
    <scope>NUCLEOTIDE SEQUENCE [LARGE SCALE GENOMIC DNA]</scope>
    <source>
        <strain evidence="6">NZ3</strain>
    </source>
</reference>
<evidence type="ECO:0000256" key="2">
    <source>
        <dbReference type="ARBA" id="ARBA00022603"/>
    </source>
</evidence>
<comment type="function">
    <text evidence="5">Specifically catalyzes the N1-methylation of pseudouridine at position 54 (Psi54) in tRNAs.</text>
</comment>
<evidence type="ECO:0000256" key="5">
    <source>
        <dbReference type="HAMAP-Rule" id="MF_00587"/>
    </source>
</evidence>
<comment type="caution">
    <text evidence="5">Lacks conserved residue(s) required for the propagation of feature annotation.</text>
</comment>
<dbReference type="InterPro" id="IPR029028">
    <property type="entry name" value="Alpha/beta_knot_MTases"/>
</dbReference>
<dbReference type="Pfam" id="PF04013">
    <property type="entry name" value="Methyltrn_RNA_2"/>
    <property type="match status" value="1"/>
</dbReference>
<sequence length="211" mass="24832">MRVFIFYSNTGRTDGKFKDIYHSGRIDVIVHSIIHSFFISNGFRKSVVFDLLLYGPPDPPRRIKITSNLDTPWSKKDIATLLSIALRKFNKRRTPIEAFPGVYVERKEFREVVEEYIKEGKNIYVLDKEGEFIEKVKIENPVFIIGDFLGLPKKEKKWLRDKAKFISLGDIPYFSSQVIAILNWYLDKLGFEKDYWDTGHKFEELKKKLDV</sequence>
<comment type="subunit">
    <text evidence="5">Homodimer.</text>
</comment>
<feature type="binding site" evidence="5">
    <location>
        <position position="126"/>
    </location>
    <ligand>
        <name>S-adenosyl-L-methionine</name>
        <dbReference type="ChEBI" id="CHEBI:59789"/>
    </ligand>
</feature>
<dbReference type="GO" id="GO:0005737">
    <property type="term" value="C:cytoplasm"/>
    <property type="evidence" value="ECO:0007669"/>
    <property type="project" value="UniProtKB-SubCell"/>
</dbReference>
<dbReference type="GO" id="GO:0008757">
    <property type="term" value="F:S-adenosylmethionine-dependent methyltransferase activity"/>
    <property type="evidence" value="ECO:0007669"/>
    <property type="project" value="UniProtKB-UniRule"/>
</dbReference>
<dbReference type="EMBL" id="MWMI01000001">
    <property type="protein sequence ID" value="RIB35574.1"/>
    <property type="molecule type" value="Genomic_DNA"/>
</dbReference>
<accession>A0A397WNB5</accession>
<keyword evidence="5" id="KW-0819">tRNA processing</keyword>
<comment type="caution">
    <text evidence="6">The sequence shown here is derived from an EMBL/GenBank/DDBJ whole genome shotgun (WGS) entry which is preliminary data.</text>
</comment>
<proteinExistence type="inferred from homology"/>
<dbReference type="GO" id="GO:0008175">
    <property type="term" value="F:tRNA methyltransferase activity"/>
    <property type="evidence" value="ECO:0007669"/>
    <property type="project" value="UniProtKB-UniRule"/>
</dbReference>
<dbReference type="EC" id="2.1.1.257" evidence="5"/>
<protein>
    <recommendedName>
        <fullName evidence="5">tRNA (pseudouridine(54)-N(1))-methyltransferase</fullName>
        <ecNumber evidence="5">2.1.1.257</ecNumber>
    </recommendedName>
</protein>
<dbReference type="HAMAP" id="MF_00587">
    <property type="entry name" value="tRNA_methyltr_TrmY"/>
    <property type="match status" value="1"/>
</dbReference>
<feature type="binding site" evidence="5">
    <location>
        <position position="146"/>
    </location>
    <ligand>
        <name>S-adenosyl-L-methionine</name>
        <dbReference type="ChEBI" id="CHEBI:59789"/>
    </ligand>
</feature>
<comment type="similarity">
    <text evidence="5">Belongs to the methyltransferase superfamily. TrmY family.</text>
</comment>